<accession>A0A919YMX1</accession>
<feature type="signal peptide" evidence="3">
    <location>
        <begin position="1"/>
        <end position="22"/>
    </location>
</feature>
<dbReference type="RefSeq" id="WP_212981515.1">
    <property type="nucleotide sequence ID" value="NZ_AP025343.1"/>
</dbReference>
<evidence type="ECO:0000256" key="3">
    <source>
        <dbReference type="SAM" id="SignalP"/>
    </source>
</evidence>
<proteinExistence type="predicted"/>
<evidence type="ECO:0000256" key="1">
    <source>
        <dbReference type="ARBA" id="ARBA00022729"/>
    </source>
</evidence>
<feature type="chain" id="PRO_5038472688" evidence="3">
    <location>
        <begin position="23"/>
        <end position="533"/>
    </location>
</feature>
<dbReference type="Proteomes" id="UP000682811">
    <property type="component" value="Unassembled WGS sequence"/>
</dbReference>
<protein>
    <submittedName>
        <fullName evidence="4">Sugar ABC transporter substrate-binding protein</fullName>
    </submittedName>
</protein>
<dbReference type="EMBL" id="BORT01000056">
    <property type="protein sequence ID" value="GIO51540.1"/>
    <property type="molecule type" value="Genomic_DNA"/>
</dbReference>
<evidence type="ECO:0000313" key="4">
    <source>
        <dbReference type="EMBL" id="GIO51540.1"/>
    </source>
</evidence>
<dbReference type="AlphaFoldDB" id="A0A919YMX1"/>
<dbReference type="PANTHER" id="PTHR43649">
    <property type="entry name" value="ARABINOSE-BINDING PROTEIN-RELATED"/>
    <property type="match status" value="1"/>
</dbReference>
<dbReference type="PANTHER" id="PTHR43649:SF33">
    <property type="entry name" value="POLYGALACTURONAN_RHAMNOGALACTURONAN-BINDING PROTEIN YTCQ"/>
    <property type="match status" value="1"/>
</dbReference>
<comment type="caution">
    <text evidence="4">The sequence shown here is derived from an EMBL/GenBank/DDBJ whole genome shotgun (WGS) entry which is preliminary data.</text>
</comment>
<gene>
    <name evidence="4" type="ORF">J34TS1_63050</name>
</gene>
<name>A0A919YMX1_9BACL</name>
<sequence>MRRKWKQKWMLLFTLSLSLSLAACGSSGPKEAKSPEPQTNQKESGKEPLNIEWLTYQYGPVDDDAPNKKFLEDKFNVKFNIWYLDVTKREELLGAKLAGGQVPDFMTVYSGADLQKFFKSGVTTGFTQEELEQYMPNYKKLVDSIDPKIWNYAKFNGQYIGIPSINGDGEYSLATAWRKDWLDKVGISKIPETLDEFEEAMYKFRNNDPDGNGKKDTYGMSRSAMTSIYGAYGVYPEFWTERDGKLVWGGILPETKQALERLAKWKKDDVISPEWVLENGENTGGYWATSNDFVNGKIGVSNHGMNYHWTPPIPEIKSDGGVNYVETKKANPKAEIGFGKPPVGPDGKFGNITPGYVGSTYMAFGKKTADNPELKHTIMKIWDEVYGNFDVWQRMKYGELGVQSEKAEDGITIVWKEEYAGKNDMQAKIGANITFAPFDQPEFRARVTNPKLKEINSKLYKFEGAGYENALKTALPSEGQYMNSLVQLQKETFAAIINGEKTIDQFDAFVEAWKQSGGDKLTEEANQWYESLK</sequence>
<organism evidence="4 5">
    <name type="scientific">Paenibacillus azoreducens</name>
    <dbReference type="NCBI Taxonomy" id="116718"/>
    <lineage>
        <taxon>Bacteria</taxon>
        <taxon>Bacillati</taxon>
        <taxon>Bacillota</taxon>
        <taxon>Bacilli</taxon>
        <taxon>Bacillales</taxon>
        <taxon>Paenibacillaceae</taxon>
        <taxon>Paenibacillus</taxon>
    </lineage>
</organism>
<keyword evidence="5" id="KW-1185">Reference proteome</keyword>
<evidence type="ECO:0000256" key="2">
    <source>
        <dbReference type="SAM" id="MobiDB-lite"/>
    </source>
</evidence>
<dbReference type="PROSITE" id="PS51257">
    <property type="entry name" value="PROKAR_LIPOPROTEIN"/>
    <property type="match status" value="1"/>
</dbReference>
<dbReference type="Gene3D" id="3.40.190.10">
    <property type="entry name" value="Periplasmic binding protein-like II"/>
    <property type="match status" value="3"/>
</dbReference>
<feature type="region of interest" description="Disordered" evidence="2">
    <location>
        <begin position="27"/>
        <end position="46"/>
    </location>
</feature>
<keyword evidence="1 3" id="KW-0732">Signal</keyword>
<dbReference type="SUPFAM" id="SSF53850">
    <property type="entry name" value="Periplasmic binding protein-like II"/>
    <property type="match status" value="1"/>
</dbReference>
<dbReference type="InterPro" id="IPR050490">
    <property type="entry name" value="Bact_solute-bd_prot1"/>
</dbReference>
<evidence type="ECO:0000313" key="5">
    <source>
        <dbReference type="Proteomes" id="UP000682811"/>
    </source>
</evidence>
<reference evidence="4 5" key="1">
    <citation type="submission" date="2021-03" db="EMBL/GenBank/DDBJ databases">
        <title>Antimicrobial resistance genes in bacteria isolated from Japanese honey, and their potential for conferring macrolide and lincosamide resistance in the American foulbrood pathogen Paenibacillus larvae.</title>
        <authorList>
            <person name="Okamoto M."/>
            <person name="Kumagai M."/>
            <person name="Kanamori H."/>
            <person name="Takamatsu D."/>
        </authorList>
    </citation>
    <scope>NUCLEOTIDE SEQUENCE [LARGE SCALE GENOMIC DNA]</scope>
    <source>
        <strain evidence="4 5">J34TS1</strain>
    </source>
</reference>